<keyword evidence="3 6" id="KW-1133">Transmembrane helix</keyword>
<keyword evidence="4 6" id="KW-0472">Membrane</keyword>
<evidence type="ECO:0000256" key="6">
    <source>
        <dbReference type="SAM" id="Phobius"/>
    </source>
</evidence>
<dbReference type="GO" id="GO:0016020">
    <property type="term" value="C:membrane"/>
    <property type="evidence" value="ECO:0007669"/>
    <property type="project" value="UniProtKB-SubCell"/>
</dbReference>
<dbReference type="GO" id="GO:0034975">
    <property type="term" value="P:protein folding in endoplasmic reticulum"/>
    <property type="evidence" value="ECO:0007669"/>
    <property type="project" value="TreeGrafter"/>
</dbReference>
<feature type="transmembrane region" description="Helical" evidence="6">
    <location>
        <begin position="563"/>
        <end position="583"/>
    </location>
</feature>
<proteinExistence type="predicted"/>
<dbReference type="Proteomes" id="UP000886885">
    <property type="component" value="Chromosome 3A"/>
</dbReference>
<evidence type="ECO:0000256" key="5">
    <source>
        <dbReference type="SAM" id="MobiDB-lite"/>
    </source>
</evidence>
<feature type="transmembrane region" description="Helical" evidence="6">
    <location>
        <begin position="36"/>
        <end position="55"/>
    </location>
</feature>
<dbReference type="PROSITE" id="PS51469">
    <property type="entry name" value="SUN"/>
    <property type="match status" value="1"/>
</dbReference>
<feature type="compositionally biased region" description="Low complexity" evidence="5">
    <location>
        <begin position="360"/>
        <end position="372"/>
    </location>
</feature>
<evidence type="ECO:0000256" key="1">
    <source>
        <dbReference type="ARBA" id="ARBA00004370"/>
    </source>
</evidence>
<dbReference type="PANTHER" id="PTHR12953:SF3">
    <property type="entry name" value="SUN DOMAIN-CONTAINING PROTEIN 5"/>
    <property type="match status" value="1"/>
</dbReference>
<evidence type="ECO:0000313" key="8">
    <source>
        <dbReference type="EMBL" id="KAG6782899.1"/>
    </source>
</evidence>
<evidence type="ECO:0000256" key="4">
    <source>
        <dbReference type="ARBA" id="ARBA00023136"/>
    </source>
</evidence>
<evidence type="ECO:0000313" key="9">
    <source>
        <dbReference type="Proteomes" id="UP000886885"/>
    </source>
</evidence>
<comment type="caution">
    <text evidence="8">The sequence shown here is derived from an EMBL/GenBank/DDBJ whole genome shotgun (WGS) entry which is preliminary data.</text>
</comment>
<feature type="region of interest" description="Disordered" evidence="5">
    <location>
        <begin position="360"/>
        <end position="402"/>
    </location>
</feature>
<feature type="domain" description="SUN" evidence="7">
    <location>
        <begin position="187"/>
        <end position="347"/>
    </location>
</feature>
<dbReference type="Pfam" id="PF07738">
    <property type="entry name" value="Sad1_UNC"/>
    <property type="match status" value="1"/>
</dbReference>
<accession>A0A8X8DB44</accession>
<sequence length="623" mass="70137">MKKPRQGFSVSNAIACQNNKIRNGHSRRRSLYELRFSLLFLLCYLLFLFCARLSIGLGNQGNLTLDDSSIPCSSDLKDTLCGDTYSRDANRSNNCTNGILLGVNLSTSNNNATVHTASRNRRCPLPETNRLEEVILSALGHGSSGLIMKNPEELKAVKPKEIPSGRLQHLTYLNFDEFRNLTKQEKGKVVPKQLANVTHRLEPDGKEYNYASVTKGAKVLVYNKEAKGACNILGKDHDKYLRNPCLTREKFVVIELSEETLVDVVKIANFEHYSSNFKDFELSGSLTHPTRTWTQLGNFVAANVKHIQDFKLPEPKWVRYLKLNLLSHYGSEFYCTLSVVEVYGVDAIEQMLEDFFVPSEEPLPNELPEPNSTAAPPSKPELSLADKEDSGKVHNGCDNAGMETENIHGIQQSNPSVKKNPESINMVANPVTGVRQLLISRKPGDTVLKILMQKVKSLELSLTMLEEYIKEMNQRKEDILPKLDQELFRISLLVEKSRTEIRDLMEWKENTDKVLMEFNHGKLVFHLVWMQCFPICFTPSLSSHRLDVEKLANDQANLESKELAVLARSLFFVCFSIAMLVSAKVSKFLGAASCLGKACRSRRGWIMILVSSTVIIFVTLLSS</sequence>
<evidence type="ECO:0000256" key="3">
    <source>
        <dbReference type="ARBA" id="ARBA00022989"/>
    </source>
</evidence>
<reference evidence="8" key="1">
    <citation type="journal article" date="2020" name="bioRxiv">
        <title>Hybrid origin of Populus tomentosa Carr. identified through genome sequencing and phylogenomic analysis.</title>
        <authorList>
            <person name="An X."/>
            <person name="Gao K."/>
            <person name="Chen Z."/>
            <person name="Li J."/>
            <person name="Yang X."/>
            <person name="Yang X."/>
            <person name="Zhou J."/>
            <person name="Guo T."/>
            <person name="Zhao T."/>
            <person name="Huang S."/>
            <person name="Miao D."/>
            <person name="Khan W.U."/>
            <person name="Rao P."/>
            <person name="Ye M."/>
            <person name="Lei B."/>
            <person name="Liao W."/>
            <person name="Wang J."/>
            <person name="Ji L."/>
            <person name="Li Y."/>
            <person name="Guo B."/>
            <person name="Mustafa N.S."/>
            <person name="Li S."/>
            <person name="Yun Q."/>
            <person name="Keller S.R."/>
            <person name="Mao J."/>
            <person name="Zhang R."/>
            <person name="Strauss S.H."/>
        </authorList>
    </citation>
    <scope>NUCLEOTIDE SEQUENCE</scope>
    <source>
        <strain evidence="8">GM15</strain>
        <tissue evidence="8">Leaf</tissue>
    </source>
</reference>
<protein>
    <recommendedName>
        <fullName evidence="7">SUN domain-containing protein</fullName>
    </recommendedName>
</protein>
<dbReference type="OrthoDB" id="266334at2759"/>
<feature type="transmembrane region" description="Helical" evidence="6">
    <location>
        <begin position="604"/>
        <end position="622"/>
    </location>
</feature>
<dbReference type="EMBL" id="JAAWWB010000005">
    <property type="protein sequence ID" value="KAG6782899.1"/>
    <property type="molecule type" value="Genomic_DNA"/>
</dbReference>
<dbReference type="InterPro" id="IPR045120">
    <property type="entry name" value="Suco/Slp1-like"/>
</dbReference>
<keyword evidence="9" id="KW-1185">Reference proteome</keyword>
<dbReference type="AlphaFoldDB" id="A0A8X8DB44"/>
<comment type="subcellular location">
    <subcellularLocation>
        <location evidence="1">Membrane</location>
    </subcellularLocation>
</comment>
<dbReference type="InterPro" id="IPR012919">
    <property type="entry name" value="SUN_dom"/>
</dbReference>
<keyword evidence="2 6" id="KW-0812">Transmembrane</keyword>
<dbReference type="PANTHER" id="PTHR12953">
    <property type="entry name" value="MEMBRANE PROTEIN CH1 RELATED"/>
    <property type="match status" value="1"/>
</dbReference>
<name>A0A8X8DB44_POPTO</name>
<dbReference type="GO" id="GO:0005737">
    <property type="term" value="C:cytoplasm"/>
    <property type="evidence" value="ECO:0007669"/>
    <property type="project" value="TreeGrafter"/>
</dbReference>
<evidence type="ECO:0000259" key="7">
    <source>
        <dbReference type="PROSITE" id="PS51469"/>
    </source>
</evidence>
<organism evidence="8 9">
    <name type="scientific">Populus tomentosa</name>
    <name type="common">Chinese white poplar</name>
    <dbReference type="NCBI Taxonomy" id="118781"/>
    <lineage>
        <taxon>Eukaryota</taxon>
        <taxon>Viridiplantae</taxon>
        <taxon>Streptophyta</taxon>
        <taxon>Embryophyta</taxon>
        <taxon>Tracheophyta</taxon>
        <taxon>Spermatophyta</taxon>
        <taxon>Magnoliopsida</taxon>
        <taxon>eudicotyledons</taxon>
        <taxon>Gunneridae</taxon>
        <taxon>Pentapetalae</taxon>
        <taxon>rosids</taxon>
        <taxon>fabids</taxon>
        <taxon>Malpighiales</taxon>
        <taxon>Salicaceae</taxon>
        <taxon>Saliceae</taxon>
        <taxon>Populus</taxon>
    </lineage>
</organism>
<gene>
    <name evidence="8" type="ORF">POTOM_012325</name>
</gene>
<evidence type="ECO:0000256" key="2">
    <source>
        <dbReference type="ARBA" id="ARBA00022692"/>
    </source>
</evidence>